<feature type="compositionally biased region" description="Low complexity" evidence="1">
    <location>
        <begin position="72"/>
        <end position="87"/>
    </location>
</feature>
<feature type="region of interest" description="Disordered" evidence="1">
    <location>
        <begin position="196"/>
        <end position="217"/>
    </location>
</feature>
<protein>
    <submittedName>
        <fullName evidence="3">Uncharacterized protein</fullName>
    </submittedName>
</protein>
<proteinExistence type="predicted"/>
<keyword evidence="2" id="KW-0472">Membrane</keyword>
<evidence type="ECO:0000256" key="1">
    <source>
        <dbReference type="SAM" id="MobiDB-lite"/>
    </source>
</evidence>
<feature type="transmembrane region" description="Helical" evidence="2">
    <location>
        <begin position="92"/>
        <end position="115"/>
    </location>
</feature>
<keyword evidence="2" id="KW-0812">Transmembrane</keyword>
<sequence>MCHINVDELLCMLLTRPFASMVSVPPSLHRPLAREREEPSSLTLPQTSCGSAITSIPLVSSTTSAETHSDLSAEPSSSSTPTPARPSTHTSVIIGSVLGGVTFICTLFLLAIFFLRRGYFIRRHSDRRSQIPDPFRQGKVGDSTDPMLSPELLTVDTPSGAQDIRDRVEVRDEGERLEQLESTVQLLLSEWQRCNGSEIQEPPPDYISSNWDADRNS</sequence>
<evidence type="ECO:0000256" key="2">
    <source>
        <dbReference type="SAM" id="Phobius"/>
    </source>
</evidence>
<evidence type="ECO:0000313" key="4">
    <source>
        <dbReference type="Proteomes" id="UP000218334"/>
    </source>
</evidence>
<feature type="region of interest" description="Disordered" evidence="1">
    <location>
        <begin position="64"/>
        <end position="87"/>
    </location>
</feature>
<dbReference type="EMBL" id="KZ293448">
    <property type="protein sequence ID" value="PBK64925.1"/>
    <property type="molecule type" value="Genomic_DNA"/>
</dbReference>
<feature type="region of interest" description="Disordered" evidence="1">
    <location>
        <begin position="130"/>
        <end position="149"/>
    </location>
</feature>
<accession>A0A2H3B240</accession>
<reference evidence="4" key="1">
    <citation type="journal article" date="2017" name="Nat. Ecol. Evol.">
        <title>Genome expansion and lineage-specific genetic innovations in the forest pathogenic fungi Armillaria.</title>
        <authorList>
            <person name="Sipos G."/>
            <person name="Prasanna A.N."/>
            <person name="Walter M.C."/>
            <person name="O'Connor E."/>
            <person name="Balint B."/>
            <person name="Krizsan K."/>
            <person name="Kiss B."/>
            <person name="Hess J."/>
            <person name="Varga T."/>
            <person name="Slot J."/>
            <person name="Riley R."/>
            <person name="Boka B."/>
            <person name="Rigling D."/>
            <person name="Barry K."/>
            <person name="Lee J."/>
            <person name="Mihaltcheva S."/>
            <person name="LaButti K."/>
            <person name="Lipzen A."/>
            <person name="Waldron R."/>
            <person name="Moloney N.M."/>
            <person name="Sperisen C."/>
            <person name="Kredics L."/>
            <person name="Vagvoelgyi C."/>
            <person name="Patrignani A."/>
            <person name="Fitzpatrick D."/>
            <person name="Nagy I."/>
            <person name="Doyle S."/>
            <person name="Anderson J.B."/>
            <person name="Grigoriev I.V."/>
            <person name="Gueldener U."/>
            <person name="Muensterkoetter M."/>
            <person name="Nagy L.G."/>
        </authorList>
    </citation>
    <scope>NUCLEOTIDE SEQUENCE [LARGE SCALE GENOMIC DNA]</scope>
    <source>
        <strain evidence="4">28-4</strain>
    </source>
</reference>
<dbReference type="Proteomes" id="UP000218334">
    <property type="component" value="Unassembled WGS sequence"/>
</dbReference>
<gene>
    <name evidence="3" type="ORF">ARMSODRAFT_448169</name>
</gene>
<organism evidence="3 4">
    <name type="scientific">Armillaria solidipes</name>
    <dbReference type="NCBI Taxonomy" id="1076256"/>
    <lineage>
        <taxon>Eukaryota</taxon>
        <taxon>Fungi</taxon>
        <taxon>Dikarya</taxon>
        <taxon>Basidiomycota</taxon>
        <taxon>Agaricomycotina</taxon>
        <taxon>Agaricomycetes</taxon>
        <taxon>Agaricomycetidae</taxon>
        <taxon>Agaricales</taxon>
        <taxon>Marasmiineae</taxon>
        <taxon>Physalacriaceae</taxon>
        <taxon>Armillaria</taxon>
    </lineage>
</organism>
<keyword evidence="4" id="KW-1185">Reference proteome</keyword>
<keyword evidence="2" id="KW-1133">Transmembrane helix</keyword>
<evidence type="ECO:0000313" key="3">
    <source>
        <dbReference type="EMBL" id="PBK64925.1"/>
    </source>
</evidence>
<name>A0A2H3B240_9AGAR</name>
<dbReference type="AlphaFoldDB" id="A0A2H3B240"/>